<dbReference type="EMBL" id="CP125942">
    <property type="protein sequence ID" value="XAO44908.1"/>
    <property type="molecule type" value="Genomic_DNA"/>
</dbReference>
<dbReference type="KEGG" id="gey:QMQ05_11130"/>
<name>A0AAU6WAA5_9MICC</name>
<evidence type="ECO:0000313" key="1">
    <source>
        <dbReference type="EMBL" id="XAO44908.1"/>
    </source>
</evidence>
<evidence type="ECO:0000313" key="2">
    <source>
        <dbReference type="Proteomes" id="UP001486888"/>
    </source>
</evidence>
<reference evidence="1 2" key="1">
    <citation type="submission" date="2023-05" db="EMBL/GenBank/DDBJ databases">
        <title>Glutamicibacter sp. B1, complete genome.</title>
        <authorList>
            <person name="Long Y.H."/>
            <person name="Fang T."/>
            <person name="Li X.Y."/>
        </authorList>
    </citation>
    <scope>NUCLEOTIDE SEQUENCE [LARGE SCALE GENOMIC DNA]</scope>
    <source>
        <strain evidence="1 2">B1</strain>
    </source>
</reference>
<proteinExistence type="predicted"/>
<dbReference type="RefSeq" id="WP_345470050.1">
    <property type="nucleotide sequence ID" value="NZ_CP125942.1"/>
</dbReference>
<protein>
    <submittedName>
        <fullName evidence="1">Uncharacterized protein</fullName>
    </submittedName>
</protein>
<accession>A0AAU6WAA5</accession>
<keyword evidence="2" id="KW-1185">Reference proteome</keyword>
<organism evidence="1 2">
    <name type="scientific">Glutamicibacter ectropisis</name>
    <dbReference type="NCBI Taxonomy" id="3046593"/>
    <lineage>
        <taxon>Bacteria</taxon>
        <taxon>Bacillati</taxon>
        <taxon>Actinomycetota</taxon>
        <taxon>Actinomycetes</taxon>
        <taxon>Micrococcales</taxon>
        <taxon>Micrococcaceae</taxon>
        <taxon>Glutamicibacter</taxon>
    </lineage>
</organism>
<sequence>MASIIVRGLDEHVRHHSIVMFAHFASTRGGVPARRWPLPGRLARLTHRCDWQGATR</sequence>
<dbReference type="AlphaFoldDB" id="A0AAU6WAA5"/>
<gene>
    <name evidence="1" type="ORF">QMQ05_11130</name>
</gene>
<dbReference type="Proteomes" id="UP001486888">
    <property type="component" value="Chromosome"/>
</dbReference>